<dbReference type="InterPro" id="IPR045861">
    <property type="entry name" value="CorA_cytoplasmic_dom"/>
</dbReference>
<sequence length="102" mass="11935">MIRSILTTPEGKTYEGDEHLMAMWESTPGSHIWIDMQGETQQRERTILEAFEFHPMAIQDAHKERHPPKIEEFENHTLIIYRGISSFDAELNYLPQQVCFCG</sequence>
<evidence type="ECO:0000313" key="1">
    <source>
        <dbReference type="EMBL" id="BBI63326.1"/>
    </source>
</evidence>
<dbReference type="SUPFAM" id="SSF143865">
    <property type="entry name" value="CorA soluble domain-like"/>
    <property type="match status" value="1"/>
</dbReference>
<accession>A0A455UAT9</accession>
<protein>
    <recommendedName>
        <fullName evidence="3">Magnesium transporter CorA</fullName>
    </recommendedName>
</protein>
<dbReference type="GO" id="GO:0016020">
    <property type="term" value="C:membrane"/>
    <property type="evidence" value="ECO:0007669"/>
    <property type="project" value="InterPro"/>
</dbReference>
<name>A0A455UAT9_9GAMM</name>
<evidence type="ECO:0008006" key="3">
    <source>
        <dbReference type="Google" id="ProtNLM"/>
    </source>
</evidence>
<dbReference type="KEGG" id="hsr:HSBAA_46320"/>
<dbReference type="InterPro" id="IPR002523">
    <property type="entry name" value="MgTranspt_CorA/ZnTranspt_ZntB"/>
</dbReference>
<dbReference type="Gene3D" id="3.30.460.20">
    <property type="entry name" value="CorA soluble domain-like"/>
    <property type="match status" value="1"/>
</dbReference>
<organism evidence="1 2">
    <name type="scientific">Vreelandella sulfidaeris</name>
    <dbReference type="NCBI Taxonomy" id="115553"/>
    <lineage>
        <taxon>Bacteria</taxon>
        <taxon>Pseudomonadati</taxon>
        <taxon>Pseudomonadota</taxon>
        <taxon>Gammaproteobacteria</taxon>
        <taxon>Oceanospirillales</taxon>
        <taxon>Halomonadaceae</taxon>
        <taxon>Vreelandella</taxon>
    </lineage>
</organism>
<dbReference type="AlphaFoldDB" id="A0A455UAT9"/>
<gene>
    <name evidence="1" type="ORF">HSBAA_46320</name>
</gene>
<dbReference type="Pfam" id="PF01544">
    <property type="entry name" value="CorA"/>
    <property type="match status" value="1"/>
</dbReference>
<evidence type="ECO:0000313" key="2">
    <source>
        <dbReference type="Proteomes" id="UP000320231"/>
    </source>
</evidence>
<proteinExistence type="predicted"/>
<reference evidence="1 2" key="1">
    <citation type="journal article" date="2019" name="Microbiol. Resour. Announc.">
        <title>Complete Genome Sequence of Halomonas sulfidaeris Strain Esulfide1 Isolated from a Metal Sulfide Rock at a Depth of 2,200 Meters, Obtained Using Nanopore Sequencing.</title>
        <authorList>
            <person name="Saito M."/>
            <person name="Nishigata A."/>
            <person name="Galipon J."/>
            <person name="Arakawa K."/>
        </authorList>
    </citation>
    <scope>NUCLEOTIDE SEQUENCE [LARGE SCALE GENOMIC DNA]</scope>
    <source>
        <strain evidence="1 2">ATCC BAA-803</strain>
    </source>
</reference>
<dbReference type="Proteomes" id="UP000320231">
    <property type="component" value="Chromosome"/>
</dbReference>
<dbReference type="EMBL" id="AP019514">
    <property type="protein sequence ID" value="BBI63326.1"/>
    <property type="molecule type" value="Genomic_DNA"/>
</dbReference>
<dbReference type="GO" id="GO:0046873">
    <property type="term" value="F:metal ion transmembrane transporter activity"/>
    <property type="evidence" value="ECO:0007669"/>
    <property type="project" value="InterPro"/>
</dbReference>